<name>K9UGC6_CHAP6</name>
<sequence>MTDKPSPVEFKTDRIVCIDRENLHLFAEVIDIISVSSRCWVKPLAIAKSTPESFKLEFLHDLRDAAQLILPTEIFREALDTEVLPLISELFHPATNSIRSTNAQKVLYQFISDLYRLS</sequence>
<gene>
    <name evidence="1" type="ORF">Cha6605_2814</name>
</gene>
<protein>
    <submittedName>
        <fullName evidence="1">Uncharacterized protein</fullName>
    </submittedName>
</protein>
<dbReference type="STRING" id="1173020.Cha6605_2814"/>
<dbReference type="HOGENOM" id="CLU_137178_0_0_3"/>
<dbReference type="EMBL" id="CP003600">
    <property type="protein sequence ID" value="AFY93850.1"/>
    <property type="molecule type" value="Genomic_DNA"/>
</dbReference>
<accession>K9UGC6</accession>
<reference evidence="1 2" key="1">
    <citation type="submission" date="2012-05" db="EMBL/GenBank/DDBJ databases">
        <title>Finished chromosome of genome of Chamaesiphon sp. PCC 6605.</title>
        <authorList>
            <consortium name="US DOE Joint Genome Institute"/>
            <person name="Gugger M."/>
            <person name="Coursin T."/>
            <person name="Rippka R."/>
            <person name="Tandeau De Marsac N."/>
            <person name="Huntemann M."/>
            <person name="Wei C.-L."/>
            <person name="Han J."/>
            <person name="Detter J.C."/>
            <person name="Han C."/>
            <person name="Tapia R."/>
            <person name="Chen A."/>
            <person name="Kyrpides N."/>
            <person name="Mavromatis K."/>
            <person name="Markowitz V."/>
            <person name="Szeto E."/>
            <person name="Ivanova N."/>
            <person name="Pagani I."/>
            <person name="Pati A."/>
            <person name="Goodwin L."/>
            <person name="Nordberg H.P."/>
            <person name="Cantor M.N."/>
            <person name="Hua S.X."/>
            <person name="Woyke T."/>
            <person name="Kerfeld C.A."/>
        </authorList>
    </citation>
    <scope>NUCLEOTIDE SEQUENCE [LARGE SCALE GENOMIC DNA]</scope>
    <source>
        <strain evidence="2">ATCC 27169 / PCC 6605</strain>
    </source>
</reference>
<dbReference type="AlphaFoldDB" id="K9UGC6"/>
<evidence type="ECO:0000313" key="1">
    <source>
        <dbReference type="EMBL" id="AFY93850.1"/>
    </source>
</evidence>
<dbReference type="RefSeq" id="WP_015159995.1">
    <property type="nucleotide sequence ID" value="NC_019697.1"/>
</dbReference>
<keyword evidence="2" id="KW-1185">Reference proteome</keyword>
<dbReference type="KEGG" id="cmp:Cha6605_2814"/>
<dbReference type="OrthoDB" id="561517at2"/>
<dbReference type="Proteomes" id="UP000010366">
    <property type="component" value="Chromosome"/>
</dbReference>
<evidence type="ECO:0000313" key="2">
    <source>
        <dbReference type="Proteomes" id="UP000010366"/>
    </source>
</evidence>
<organism evidence="1 2">
    <name type="scientific">Chamaesiphon minutus (strain ATCC 27169 / PCC 6605)</name>
    <dbReference type="NCBI Taxonomy" id="1173020"/>
    <lineage>
        <taxon>Bacteria</taxon>
        <taxon>Bacillati</taxon>
        <taxon>Cyanobacteriota</taxon>
        <taxon>Cyanophyceae</taxon>
        <taxon>Gomontiellales</taxon>
        <taxon>Chamaesiphonaceae</taxon>
        <taxon>Chamaesiphon</taxon>
    </lineage>
</organism>
<proteinExistence type="predicted"/>